<dbReference type="PANTHER" id="PTHR43540:SF1">
    <property type="entry name" value="ISOCHORISMATASE HYDROLASE"/>
    <property type="match status" value="1"/>
</dbReference>
<dbReference type="GO" id="GO:0016787">
    <property type="term" value="F:hydrolase activity"/>
    <property type="evidence" value="ECO:0007669"/>
    <property type="project" value="UniProtKB-KW"/>
</dbReference>
<evidence type="ECO:0000256" key="1">
    <source>
        <dbReference type="ARBA" id="ARBA00022801"/>
    </source>
</evidence>
<dbReference type="InterPro" id="IPR036380">
    <property type="entry name" value="Isochorismatase-like_sf"/>
</dbReference>
<organism evidence="3">
    <name type="scientific">marine metagenome</name>
    <dbReference type="NCBI Taxonomy" id="408172"/>
    <lineage>
        <taxon>unclassified sequences</taxon>
        <taxon>metagenomes</taxon>
        <taxon>ecological metagenomes</taxon>
    </lineage>
</organism>
<dbReference type="Gene3D" id="3.40.50.850">
    <property type="entry name" value="Isochorismatase-like"/>
    <property type="match status" value="1"/>
</dbReference>
<dbReference type="PANTHER" id="PTHR43540">
    <property type="entry name" value="PEROXYUREIDOACRYLATE/UREIDOACRYLATE AMIDOHYDROLASE-RELATED"/>
    <property type="match status" value="1"/>
</dbReference>
<dbReference type="SUPFAM" id="SSF52499">
    <property type="entry name" value="Isochorismatase-like hydrolases"/>
    <property type="match status" value="1"/>
</dbReference>
<name>A0A382KI14_9ZZZZ</name>
<dbReference type="InterPro" id="IPR050272">
    <property type="entry name" value="Isochorismatase-like_hydrls"/>
</dbReference>
<feature type="domain" description="Isochorismatase-like" evidence="2">
    <location>
        <begin position="66"/>
        <end position="157"/>
    </location>
</feature>
<gene>
    <name evidence="3" type="ORF">METZ01_LOCUS276723</name>
</gene>
<sequence length="158" mass="17952">MMSRETNHKEGWRAWHTIIRLPEFPVRPESTALIVIDITYQQASPNYGNCKRIIEAGNGDDLKYYLERMKNKVMPALKRLTEGFRAMGAPVIYTRCASLRGDGSDQTWRHRSFGLTIDADEHEAQIMEEIAPQSGDIVLVKTGSSTFTSTNCEHLLHN</sequence>
<dbReference type="EMBL" id="UINC01080694">
    <property type="protein sequence ID" value="SVC23869.1"/>
    <property type="molecule type" value="Genomic_DNA"/>
</dbReference>
<accession>A0A382KI14</accession>
<proteinExistence type="predicted"/>
<evidence type="ECO:0000313" key="3">
    <source>
        <dbReference type="EMBL" id="SVC23869.1"/>
    </source>
</evidence>
<feature type="non-terminal residue" evidence="3">
    <location>
        <position position="158"/>
    </location>
</feature>
<keyword evidence="1" id="KW-0378">Hydrolase</keyword>
<evidence type="ECO:0000259" key="2">
    <source>
        <dbReference type="Pfam" id="PF00857"/>
    </source>
</evidence>
<reference evidence="3" key="1">
    <citation type="submission" date="2018-05" db="EMBL/GenBank/DDBJ databases">
        <authorList>
            <person name="Lanie J.A."/>
            <person name="Ng W.-L."/>
            <person name="Kazmierczak K.M."/>
            <person name="Andrzejewski T.M."/>
            <person name="Davidsen T.M."/>
            <person name="Wayne K.J."/>
            <person name="Tettelin H."/>
            <person name="Glass J.I."/>
            <person name="Rusch D."/>
            <person name="Podicherti R."/>
            <person name="Tsui H.-C.T."/>
            <person name="Winkler M.E."/>
        </authorList>
    </citation>
    <scope>NUCLEOTIDE SEQUENCE</scope>
</reference>
<protein>
    <recommendedName>
        <fullName evidence="2">Isochorismatase-like domain-containing protein</fullName>
    </recommendedName>
</protein>
<dbReference type="AlphaFoldDB" id="A0A382KI14"/>
<dbReference type="Pfam" id="PF00857">
    <property type="entry name" value="Isochorismatase"/>
    <property type="match status" value="1"/>
</dbReference>
<dbReference type="InterPro" id="IPR000868">
    <property type="entry name" value="Isochorismatase-like_dom"/>
</dbReference>